<reference evidence="1 2" key="1">
    <citation type="submission" date="2024-11" db="EMBL/GenBank/DDBJ databases">
        <title>A near-complete genome assembly of Cinchona calisaya.</title>
        <authorList>
            <person name="Lian D.C."/>
            <person name="Zhao X.W."/>
            <person name="Wei L."/>
        </authorList>
    </citation>
    <scope>NUCLEOTIDE SEQUENCE [LARGE SCALE GENOMIC DNA]</scope>
    <source>
        <tissue evidence="1">Nenye</tissue>
    </source>
</reference>
<name>A0ABD2Y594_9GENT</name>
<keyword evidence="2" id="KW-1185">Reference proteome</keyword>
<gene>
    <name evidence="1" type="ORF">ACH5RR_037112</name>
</gene>
<accession>A0ABD2Y594</accession>
<sequence length="118" mass="13899">MASRQRIYLAMPVLLSRSLDKMAQAPILKQSHASFPMHNVYAWLAHYFSTHYKVPNTLQALMMTNYSREGEARNFNERDPRVLIHLDDWVTWWATSLVKNRNELFVDDGNYRIQNLAT</sequence>
<comment type="caution">
    <text evidence="1">The sequence shown here is derived from an EMBL/GenBank/DDBJ whole genome shotgun (WGS) entry which is preliminary data.</text>
</comment>
<evidence type="ECO:0000313" key="1">
    <source>
        <dbReference type="EMBL" id="KAL3502663.1"/>
    </source>
</evidence>
<protein>
    <submittedName>
        <fullName evidence="1">Uncharacterized protein</fullName>
    </submittedName>
</protein>
<organism evidence="1 2">
    <name type="scientific">Cinchona calisaya</name>
    <dbReference type="NCBI Taxonomy" id="153742"/>
    <lineage>
        <taxon>Eukaryota</taxon>
        <taxon>Viridiplantae</taxon>
        <taxon>Streptophyta</taxon>
        <taxon>Embryophyta</taxon>
        <taxon>Tracheophyta</taxon>
        <taxon>Spermatophyta</taxon>
        <taxon>Magnoliopsida</taxon>
        <taxon>eudicotyledons</taxon>
        <taxon>Gunneridae</taxon>
        <taxon>Pentapetalae</taxon>
        <taxon>asterids</taxon>
        <taxon>lamiids</taxon>
        <taxon>Gentianales</taxon>
        <taxon>Rubiaceae</taxon>
        <taxon>Cinchonoideae</taxon>
        <taxon>Cinchoneae</taxon>
        <taxon>Cinchona</taxon>
    </lineage>
</organism>
<dbReference type="EMBL" id="JBJUIK010000015">
    <property type="protein sequence ID" value="KAL3502663.1"/>
    <property type="molecule type" value="Genomic_DNA"/>
</dbReference>
<dbReference type="AlphaFoldDB" id="A0ABD2Y594"/>
<evidence type="ECO:0000313" key="2">
    <source>
        <dbReference type="Proteomes" id="UP001630127"/>
    </source>
</evidence>
<proteinExistence type="predicted"/>
<dbReference type="Proteomes" id="UP001630127">
    <property type="component" value="Unassembled WGS sequence"/>
</dbReference>